<keyword evidence="5 7" id="KW-1133">Transmembrane helix</keyword>
<evidence type="ECO:0000256" key="4">
    <source>
        <dbReference type="ARBA" id="ARBA00022692"/>
    </source>
</evidence>
<evidence type="ECO:0000256" key="6">
    <source>
        <dbReference type="ARBA" id="ARBA00023136"/>
    </source>
</evidence>
<evidence type="ECO:0000256" key="3">
    <source>
        <dbReference type="ARBA" id="ARBA00022475"/>
    </source>
</evidence>
<feature type="domain" description="ABC transmembrane type-1" evidence="8">
    <location>
        <begin position="117"/>
        <end position="327"/>
    </location>
</feature>
<gene>
    <name evidence="9" type="ORF">GCM10022215_23030</name>
</gene>
<dbReference type="PANTHER" id="PTHR43163">
    <property type="entry name" value="DIPEPTIDE TRANSPORT SYSTEM PERMEASE PROTEIN DPPB-RELATED"/>
    <property type="match status" value="1"/>
</dbReference>
<evidence type="ECO:0000256" key="5">
    <source>
        <dbReference type="ARBA" id="ARBA00022989"/>
    </source>
</evidence>
<dbReference type="RefSeq" id="WP_344733536.1">
    <property type="nucleotide sequence ID" value="NZ_BAAAZH010000015.1"/>
</dbReference>
<dbReference type="Pfam" id="PF00528">
    <property type="entry name" value="BPD_transp_1"/>
    <property type="match status" value="1"/>
</dbReference>
<evidence type="ECO:0000256" key="7">
    <source>
        <dbReference type="RuleBase" id="RU363032"/>
    </source>
</evidence>
<feature type="transmembrane region" description="Helical" evidence="7">
    <location>
        <begin position="121"/>
        <end position="145"/>
    </location>
</feature>
<name>A0ABP7XJ54_9ACTN</name>
<dbReference type="InterPro" id="IPR045621">
    <property type="entry name" value="BPD_transp_1_N"/>
</dbReference>
<evidence type="ECO:0000313" key="9">
    <source>
        <dbReference type="EMBL" id="GAA4119980.1"/>
    </source>
</evidence>
<keyword evidence="6 7" id="KW-0472">Membrane</keyword>
<dbReference type="PROSITE" id="PS50928">
    <property type="entry name" value="ABC_TM1"/>
    <property type="match status" value="1"/>
</dbReference>
<dbReference type="CDD" id="cd06261">
    <property type="entry name" value="TM_PBP2"/>
    <property type="match status" value="1"/>
</dbReference>
<keyword evidence="3" id="KW-1003">Cell membrane</keyword>
<feature type="transmembrane region" description="Helical" evidence="7">
    <location>
        <begin position="304"/>
        <end position="330"/>
    </location>
</feature>
<evidence type="ECO:0000313" key="10">
    <source>
        <dbReference type="Proteomes" id="UP001501495"/>
    </source>
</evidence>
<evidence type="ECO:0000256" key="2">
    <source>
        <dbReference type="ARBA" id="ARBA00022448"/>
    </source>
</evidence>
<feature type="transmembrane region" description="Helical" evidence="7">
    <location>
        <begin position="9"/>
        <end position="28"/>
    </location>
</feature>
<feature type="transmembrane region" description="Helical" evidence="7">
    <location>
        <begin position="199"/>
        <end position="222"/>
    </location>
</feature>
<comment type="caution">
    <text evidence="9">The sequence shown here is derived from an EMBL/GenBank/DDBJ whole genome shotgun (WGS) entry which is preliminary data.</text>
</comment>
<feature type="transmembrane region" description="Helical" evidence="7">
    <location>
        <begin position="157"/>
        <end position="179"/>
    </location>
</feature>
<dbReference type="SUPFAM" id="SSF161098">
    <property type="entry name" value="MetI-like"/>
    <property type="match status" value="1"/>
</dbReference>
<comment type="subcellular location">
    <subcellularLocation>
        <location evidence="1 7">Cell membrane</location>
        <topology evidence="1 7">Multi-pass membrane protein</topology>
    </subcellularLocation>
</comment>
<dbReference type="InterPro" id="IPR000515">
    <property type="entry name" value="MetI-like"/>
</dbReference>
<accession>A0ABP7XJ54</accession>
<dbReference type="InterPro" id="IPR035906">
    <property type="entry name" value="MetI-like_sf"/>
</dbReference>
<dbReference type="Pfam" id="PF19300">
    <property type="entry name" value="BPD_transp_1_N"/>
    <property type="match status" value="1"/>
</dbReference>
<dbReference type="EMBL" id="BAAAZH010000015">
    <property type="protein sequence ID" value="GAA4119980.1"/>
    <property type="molecule type" value="Genomic_DNA"/>
</dbReference>
<sequence length="337" mass="36669">MLAYIVRRLFIGVIMLLVMSMVTFVLFFSTGDPARRACGKNCSLAQIEQTKKSLGYDKPLVSQWTDFLEGIVKGRQFPDDPVLRERNPEQVVDCAAPCLGYSVVNVATVNEEIKESFPVSLSLALIALIMWVTGGVLLGVFAAVFKGSILDRGVVGLSLIFYAFPTFFIGVFLLKFLAIKWGLTPVPSYTPIAEAGVFTWLNNLLLPALTLALVYMAGYVRITRAFVLESMSEDYVRTARAKGLPNRVVLVKHSVRAALTPLVTMVGLDFAGLVGGAIITETVFNFNGLGKLAVQSIQTKDLPTMVGLVLLLGAFVIVANIIVDVLYAVIDPRVRVG</sequence>
<dbReference type="PANTHER" id="PTHR43163:SF6">
    <property type="entry name" value="DIPEPTIDE TRANSPORT SYSTEM PERMEASE PROTEIN DPPB-RELATED"/>
    <property type="match status" value="1"/>
</dbReference>
<comment type="similarity">
    <text evidence="7">Belongs to the binding-protein-dependent transport system permease family.</text>
</comment>
<organism evidence="9 10">
    <name type="scientific">Nocardioides fonticola</name>
    <dbReference type="NCBI Taxonomy" id="450363"/>
    <lineage>
        <taxon>Bacteria</taxon>
        <taxon>Bacillati</taxon>
        <taxon>Actinomycetota</taxon>
        <taxon>Actinomycetes</taxon>
        <taxon>Propionibacteriales</taxon>
        <taxon>Nocardioidaceae</taxon>
        <taxon>Nocardioides</taxon>
    </lineage>
</organism>
<keyword evidence="4 7" id="KW-0812">Transmembrane</keyword>
<dbReference type="Gene3D" id="1.10.3720.10">
    <property type="entry name" value="MetI-like"/>
    <property type="match status" value="1"/>
</dbReference>
<evidence type="ECO:0000256" key="1">
    <source>
        <dbReference type="ARBA" id="ARBA00004651"/>
    </source>
</evidence>
<feature type="transmembrane region" description="Helical" evidence="7">
    <location>
        <begin position="262"/>
        <end position="284"/>
    </location>
</feature>
<reference evidence="10" key="1">
    <citation type="journal article" date="2019" name="Int. J. Syst. Evol. Microbiol.">
        <title>The Global Catalogue of Microorganisms (GCM) 10K type strain sequencing project: providing services to taxonomists for standard genome sequencing and annotation.</title>
        <authorList>
            <consortium name="The Broad Institute Genomics Platform"/>
            <consortium name="The Broad Institute Genome Sequencing Center for Infectious Disease"/>
            <person name="Wu L."/>
            <person name="Ma J."/>
        </authorList>
    </citation>
    <scope>NUCLEOTIDE SEQUENCE [LARGE SCALE GENOMIC DNA]</scope>
    <source>
        <strain evidence="10">JCM 16703</strain>
    </source>
</reference>
<dbReference type="Proteomes" id="UP001501495">
    <property type="component" value="Unassembled WGS sequence"/>
</dbReference>
<proteinExistence type="inferred from homology"/>
<keyword evidence="10" id="KW-1185">Reference proteome</keyword>
<keyword evidence="2 7" id="KW-0813">Transport</keyword>
<protein>
    <submittedName>
        <fullName evidence="9">ABC transporter permease</fullName>
    </submittedName>
</protein>
<evidence type="ECO:0000259" key="8">
    <source>
        <dbReference type="PROSITE" id="PS50928"/>
    </source>
</evidence>